<protein>
    <submittedName>
        <fullName evidence="1">ANR family transcriptional regulator</fullName>
    </submittedName>
</protein>
<evidence type="ECO:0000313" key="1">
    <source>
        <dbReference type="EMBL" id="ECA3794906.1"/>
    </source>
</evidence>
<dbReference type="EMBL" id="AAHUDZ010000050">
    <property type="protein sequence ID" value="ECA3794906.1"/>
    <property type="molecule type" value="Genomic_DNA"/>
</dbReference>
<proteinExistence type="predicted"/>
<name>A0A5X6EQF7_SALET</name>
<accession>A0A5X6EQF7</accession>
<dbReference type="NCBIfam" id="NF033650">
    <property type="entry name" value="ANR_neg_reg"/>
    <property type="match status" value="1"/>
</dbReference>
<dbReference type="InterPro" id="IPR047666">
    <property type="entry name" value="ANR_neg_reg"/>
</dbReference>
<sequence>MYRLRTSFVAPIWKYIKFLDITRQAADLERQSAFQEAGELWNKALFVARRDANAEYCRHRAEFCLSSMFTRSSQVY</sequence>
<reference evidence="1" key="1">
    <citation type="submission" date="2018-12" db="EMBL/GenBank/DDBJ databases">
        <authorList>
            <person name="Ashton P.M."/>
            <person name="Dallman T."/>
            <person name="Nair S."/>
            <person name="De Pinna E."/>
            <person name="Peters T."/>
            <person name="Grant K."/>
        </authorList>
    </citation>
    <scope>NUCLEOTIDE SEQUENCE</scope>
    <source>
        <strain evidence="1">650060</strain>
    </source>
</reference>
<gene>
    <name evidence="1" type="ORF">EKG95_24440</name>
</gene>
<dbReference type="AlphaFoldDB" id="A0A5X6EQF7"/>
<comment type="caution">
    <text evidence="1">The sequence shown here is derived from an EMBL/GenBank/DDBJ whole genome shotgun (WGS) entry which is preliminary data.</text>
</comment>
<organism evidence="1">
    <name type="scientific">Salmonella enterica subsp. enterica serovar Aqua</name>
    <dbReference type="NCBI Taxonomy" id="1302615"/>
    <lineage>
        <taxon>Bacteria</taxon>
        <taxon>Pseudomonadati</taxon>
        <taxon>Pseudomonadota</taxon>
        <taxon>Gammaproteobacteria</taxon>
        <taxon>Enterobacterales</taxon>
        <taxon>Enterobacteriaceae</taxon>
        <taxon>Salmonella</taxon>
    </lineage>
</organism>